<proteinExistence type="predicted"/>
<evidence type="ECO:0000313" key="3">
    <source>
        <dbReference type="Proteomes" id="UP000316612"/>
    </source>
</evidence>
<dbReference type="AlphaFoldDB" id="A0A4Y4DHS8"/>
<evidence type="ECO:0000313" key="2">
    <source>
        <dbReference type="EMBL" id="GED04799.1"/>
    </source>
</evidence>
<dbReference type="EMBL" id="BJNY01000001">
    <property type="protein sequence ID" value="GED04799.1"/>
    <property type="molecule type" value="Genomic_DNA"/>
</dbReference>
<organism evidence="2 3">
    <name type="scientific">Glutamicibacter uratoxydans</name>
    <name type="common">Arthrobacter uratoxydans</name>
    <dbReference type="NCBI Taxonomy" id="43667"/>
    <lineage>
        <taxon>Bacteria</taxon>
        <taxon>Bacillati</taxon>
        <taxon>Actinomycetota</taxon>
        <taxon>Actinomycetes</taxon>
        <taxon>Micrococcales</taxon>
        <taxon>Micrococcaceae</taxon>
        <taxon>Glutamicibacter</taxon>
    </lineage>
</organism>
<feature type="region of interest" description="Disordered" evidence="1">
    <location>
        <begin position="1"/>
        <end position="24"/>
    </location>
</feature>
<evidence type="ECO:0000256" key="1">
    <source>
        <dbReference type="SAM" id="MobiDB-lite"/>
    </source>
</evidence>
<name>A0A4Y4DHS8_GLUUR</name>
<protein>
    <submittedName>
        <fullName evidence="2">Uncharacterized protein</fullName>
    </submittedName>
</protein>
<dbReference type="Proteomes" id="UP000316612">
    <property type="component" value="Unassembled WGS sequence"/>
</dbReference>
<keyword evidence="3" id="KW-1185">Reference proteome</keyword>
<dbReference type="RefSeq" id="WP_174787848.1">
    <property type="nucleotide sequence ID" value="NZ_BAAAJL010000007.1"/>
</dbReference>
<sequence>MDDQSDKREVDEVVSTQAREDNHSWSEALECTPSTTLVEVASGVAAVFGEVPDGLEPISLDLMPPIDRTELSAALNSLGNAGTIVGNLTEAASNVQGLFRVNEATLSLLRSGGQMAAKDGAKLGAIFKNGELVAQARFIPASMTVGSALASIGPAVAMIALQMQLGEISGLVRTNIQLTTQALATIRSEQWAKLTALVKTVDGAFQEAIAIGTVNESVWDRVSHVGTEIDEKQHLYRGNVDAHVKELKKLDGHARRQYLETNAQAIIFDSHALLSSLKMYAQYQSLRASRARVRSANDESEARIFEQITQKTSTEIDRSFREIKQLTQSLVRELRIIAELPGRATAPLTKKRKDAKASEFTCQYLLEVIEPIADKLQQAVKITEAPEAVCAPEGLALDPYLKIVRWFLEEGEVLRSIAFPYEVGPHNFTGVLPAVLAKRVDATWDAFAPRKASALVEKLAPSAFIAVTNRRIITAAPGNLLKRGEIGPVYSLDKVRNVRVRSHNGKNTRPTIDVATVDHDLHWMFPDSAAREDIKSLAAILSERTSSAVSATTATKELAEAGNDTDS</sequence>
<comment type="caution">
    <text evidence="2">The sequence shown here is derived from an EMBL/GenBank/DDBJ whole genome shotgun (WGS) entry which is preliminary data.</text>
</comment>
<accession>A0A4Y4DHS8</accession>
<feature type="compositionally biased region" description="Basic and acidic residues" evidence="1">
    <location>
        <begin position="1"/>
        <end position="11"/>
    </location>
</feature>
<reference evidence="2 3" key="1">
    <citation type="submission" date="2019-06" db="EMBL/GenBank/DDBJ databases">
        <title>Whole genome shotgun sequence of Glutamicibacter uratoxydans NBRC 15515.</title>
        <authorList>
            <person name="Hosoyama A."/>
            <person name="Uohara A."/>
            <person name="Ohji S."/>
            <person name="Ichikawa N."/>
        </authorList>
    </citation>
    <scope>NUCLEOTIDE SEQUENCE [LARGE SCALE GENOMIC DNA]</scope>
    <source>
        <strain evidence="2 3">NBRC 15515</strain>
    </source>
</reference>
<gene>
    <name evidence="2" type="ORF">AUR04nite_03310</name>
</gene>